<sequence length="148" mass="17090">MYAIINIEWNRKENFESNRSHRRKEFSIQRPDLREQTRIRDDNLTCWEPSILDQQQDHDSVANRPGDGARGERKGTDGQLPSVNGLNVGIANVRQVWFRLTPVYPDVAEPLKERTELTALNLPSICDDLIAILTPWFSRDETPPPQLI</sequence>
<feature type="region of interest" description="Disordered" evidence="1">
    <location>
        <begin position="50"/>
        <end position="81"/>
    </location>
</feature>
<organism evidence="2 3">
    <name type="scientific">Trichinella papuae</name>
    <dbReference type="NCBI Taxonomy" id="268474"/>
    <lineage>
        <taxon>Eukaryota</taxon>
        <taxon>Metazoa</taxon>
        <taxon>Ecdysozoa</taxon>
        <taxon>Nematoda</taxon>
        <taxon>Enoplea</taxon>
        <taxon>Dorylaimia</taxon>
        <taxon>Trichinellida</taxon>
        <taxon>Trichinellidae</taxon>
        <taxon>Trichinella</taxon>
    </lineage>
</organism>
<protein>
    <submittedName>
        <fullName evidence="2">Uncharacterized protein</fullName>
    </submittedName>
</protein>
<reference evidence="2 3" key="1">
    <citation type="submission" date="2015-01" db="EMBL/GenBank/DDBJ databases">
        <title>Evolution of Trichinella species and genotypes.</title>
        <authorList>
            <person name="Korhonen P.K."/>
            <person name="Edoardo P."/>
            <person name="Giuseppe L.R."/>
            <person name="Gasser R.B."/>
        </authorList>
    </citation>
    <scope>NUCLEOTIDE SEQUENCE [LARGE SCALE GENOMIC DNA]</scope>
    <source>
        <strain evidence="2">ISS1980</strain>
    </source>
</reference>
<gene>
    <name evidence="2" type="ORF">T10_3947</name>
</gene>
<accession>A0A0V1MFI1</accession>
<proteinExistence type="predicted"/>
<evidence type="ECO:0000256" key="1">
    <source>
        <dbReference type="SAM" id="MobiDB-lite"/>
    </source>
</evidence>
<dbReference type="EMBL" id="JYDO01000117">
    <property type="protein sequence ID" value="KRZ70274.1"/>
    <property type="molecule type" value="Genomic_DNA"/>
</dbReference>
<comment type="caution">
    <text evidence="2">The sequence shown here is derived from an EMBL/GenBank/DDBJ whole genome shotgun (WGS) entry which is preliminary data.</text>
</comment>
<feature type="compositionally biased region" description="Basic and acidic residues" evidence="1">
    <location>
        <begin position="55"/>
        <end position="76"/>
    </location>
</feature>
<dbReference type="AlphaFoldDB" id="A0A0V1MFI1"/>
<evidence type="ECO:0000313" key="2">
    <source>
        <dbReference type="EMBL" id="KRZ70274.1"/>
    </source>
</evidence>
<dbReference type="Proteomes" id="UP000054843">
    <property type="component" value="Unassembled WGS sequence"/>
</dbReference>
<keyword evidence="3" id="KW-1185">Reference proteome</keyword>
<evidence type="ECO:0000313" key="3">
    <source>
        <dbReference type="Proteomes" id="UP000054843"/>
    </source>
</evidence>
<name>A0A0V1MFI1_9BILA</name>
<dbReference type="OrthoDB" id="5939037at2759"/>